<evidence type="ECO:0000313" key="5">
    <source>
        <dbReference type="EMBL" id="ETR67386.1"/>
    </source>
</evidence>
<accession>A0A1V1NY11</accession>
<dbReference type="GO" id="GO:0003677">
    <property type="term" value="F:DNA binding"/>
    <property type="evidence" value="ECO:0007669"/>
    <property type="project" value="UniProtKB-KW"/>
</dbReference>
<dbReference type="Gene3D" id="1.10.443.10">
    <property type="entry name" value="Intergrase catalytic core"/>
    <property type="match status" value="1"/>
</dbReference>
<dbReference type="Pfam" id="PF00589">
    <property type="entry name" value="Phage_integrase"/>
    <property type="match status" value="1"/>
</dbReference>
<dbReference type="GO" id="GO:0015074">
    <property type="term" value="P:DNA integration"/>
    <property type="evidence" value="ECO:0007669"/>
    <property type="project" value="InterPro"/>
</dbReference>
<organism evidence="5 6">
    <name type="scientific">Candidatus Magnetoglobus multicellularis str. Araruama</name>
    <dbReference type="NCBI Taxonomy" id="890399"/>
    <lineage>
        <taxon>Bacteria</taxon>
        <taxon>Pseudomonadati</taxon>
        <taxon>Thermodesulfobacteriota</taxon>
        <taxon>Desulfobacteria</taxon>
        <taxon>Desulfobacterales</taxon>
        <taxon>Desulfobacteraceae</taxon>
        <taxon>Candidatus Magnetoglobus</taxon>
    </lineage>
</organism>
<sequence length="255" mass="29809">MFIALRAFFDYLVRIERISVNPLTDIPALKSKNYVPYIFSPQQVESLLEAIEKNIRSNSESNFLIDLAAYSVISLMARCGLRISEPLKLRDEHYRKNERTIYIERTKFNKDRLIPLPESAAVVIDNFQSVRNSIIKQQKFTYLFTISLQGIIKNHTIYKTFQNALQDLKIDPLRYQAGNITFGQPIPHSFRHSFALNTLRFACQKGRNPENVLPILAAYMGHSDYSYTMKYLKVLDSEHRNNWVDFCVFNKNDRQ</sequence>
<dbReference type="PANTHER" id="PTHR30349">
    <property type="entry name" value="PHAGE INTEGRASE-RELATED"/>
    <property type="match status" value="1"/>
</dbReference>
<feature type="domain" description="Tyr recombinase" evidence="4">
    <location>
        <begin position="34"/>
        <end position="245"/>
    </location>
</feature>
<gene>
    <name evidence="5" type="ORF">OMM_05162</name>
</gene>
<evidence type="ECO:0000259" key="4">
    <source>
        <dbReference type="PROSITE" id="PS51898"/>
    </source>
</evidence>
<dbReference type="InterPro" id="IPR011010">
    <property type="entry name" value="DNA_brk_join_enz"/>
</dbReference>
<name>A0A1V1NY11_9BACT</name>
<dbReference type="AlphaFoldDB" id="A0A1V1NY11"/>
<evidence type="ECO:0000313" key="6">
    <source>
        <dbReference type="Proteomes" id="UP000189670"/>
    </source>
</evidence>
<keyword evidence="3" id="KW-0233">DNA recombination</keyword>
<comment type="caution">
    <text evidence="5">The sequence shown here is derived from an EMBL/GenBank/DDBJ whole genome shotgun (WGS) entry which is preliminary data.</text>
</comment>
<reference evidence="6" key="1">
    <citation type="submission" date="2012-11" db="EMBL/GenBank/DDBJ databases">
        <authorList>
            <person name="Lucero-Rivera Y.E."/>
            <person name="Tovar-Ramirez D."/>
        </authorList>
    </citation>
    <scope>NUCLEOTIDE SEQUENCE [LARGE SCALE GENOMIC DNA]</scope>
    <source>
        <strain evidence="6">Araruama</strain>
    </source>
</reference>
<dbReference type="InterPro" id="IPR050090">
    <property type="entry name" value="Tyrosine_recombinase_XerCD"/>
</dbReference>
<evidence type="ECO:0000256" key="3">
    <source>
        <dbReference type="ARBA" id="ARBA00023172"/>
    </source>
</evidence>
<dbReference type="SUPFAM" id="SSF56349">
    <property type="entry name" value="DNA breaking-rejoining enzymes"/>
    <property type="match status" value="1"/>
</dbReference>
<dbReference type="InterPro" id="IPR013762">
    <property type="entry name" value="Integrase-like_cat_sf"/>
</dbReference>
<dbReference type="InterPro" id="IPR002104">
    <property type="entry name" value="Integrase_catalytic"/>
</dbReference>
<protein>
    <submittedName>
        <fullName evidence="5">Phage integrase family protein</fullName>
    </submittedName>
</protein>
<evidence type="ECO:0000256" key="2">
    <source>
        <dbReference type="ARBA" id="ARBA00023125"/>
    </source>
</evidence>
<dbReference type="PROSITE" id="PS51898">
    <property type="entry name" value="TYR_RECOMBINASE"/>
    <property type="match status" value="1"/>
</dbReference>
<dbReference type="EMBL" id="ATBP01001406">
    <property type="protein sequence ID" value="ETR67386.1"/>
    <property type="molecule type" value="Genomic_DNA"/>
</dbReference>
<dbReference type="PANTHER" id="PTHR30349:SF41">
    <property type="entry name" value="INTEGRASE_RECOMBINASE PROTEIN MJ0367-RELATED"/>
    <property type="match status" value="1"/>
</dbReference>
<comment type="similarity">
    <text evidence="1">Belongs to the 'phage' integrase family.</text>
</comment>
<evidence type="ECO:0000256" key="1">
    <source>
        <dbReference type="ARBA" id="ARBA00008857"/>
    </source>
</evidence>
<proteinExistence type="inferred from homology"/>
<dbReference type="Proteomes" id="UP000189670">
    <property type="component" value="Unassembled WGS sequence"/>
</dbReference>
<keyword evidence="2" id="KW-0238">DNA-binding</keyword>
<dbReference type="GO" id="GO:0006310">
    <property type="term" value="P:DNA recombination"/>
    <property type="evidence" value="ECO:0007669"/>
    <property type="project" value="UniProtKB-KW"/>
</dbReference>